<feature type="compositionally biased region" description="Polar residues" evidence="1">
    <location>
        <begin position="91"/>
        <end position="101"/>
    </location>
</feature>
<evidence type="ECO:0000313" key="3">
    <source>
        <dbReference type="EMBL" id="KAK3397631.1"/>
    </source>
</evidence>
<evidence type="ECO:0000256" key="2">
    <source>
        <dbReference type="SAM" id="SignalP"/>
    </source>
</evidence>
<dbReference type="EMBL" id="JAUTDP010000007">
    <property type="protein sequence ID" value="KAK3397631.1"/>
    <property type="molecule type" value="Genomic_DNA"/>
</dbReference>
<proteinExistence type="predicted"/>
<evidence type="ECO:0000313" key="4">
    <source>
        <dbReference type="Proteomes" id="UP001281003"/>
    </source>
</evidence>
<gene>
    <name evidence="3" type="ORF">B0T20DRAFT_461625</name>
</gene>
<feature type="chain" id="PRO_5041945645" evidence="2">
    <location>
        <begin position="27"/>
        <end position="364"/>
    </location>
</feature>
<feature type="compositionally biased region" description="Low complexity" evidence="1">
    <location>
        <begin position="68"/>
        <end position="90"/>
    </location>
</feature>
<keyword evidence="4" id="KW-1185">Reference proteome</keyword>
<feature type="region of interest" description="Disordered" evidence="1">
    <location>
        <begin position="260"/>
        <end position="364"/>
    </location>
</feature>
<accession>A0AAE0PCY4</accession>
<feature type="compositionally biased region" description="Basic and acidic residues" evidence="1">
    <location>
        <begin position="267"/>
        <end position="293"/>
    </location>
</feature>
<dbReference type="Proteomes" id="UP001281003">
    <property type="component" value="Unassembled WGS sequence"/>
</dbReference>
<feature type="region of interest" description="Disordered" evidence="1">
    <location>
        <begin position="54"/>
        <end position="118"/>
    </location>
</feature>
<feature type="compositionally biased region" description="Polar residues" evidence="1">
    <location>
        <begin position="315"/>
        <end position="324"/>
    </location>
</feature>
<reference evidence="3" key="2">
    <citation type="submission" date="2023-07" db="EMBL/GenBank/DDBJ databases">
        <authorList>
            <consortium name="Lawrence Berkeley National Laboratory"/>
            <person name="Haridas S."/>
            <person name="Hensen N."/>
            <person name="Bonometti L."/>
            <person name="Westerberg I."/>
            <person name="Brannstrom I.O."/>
            <person name="Guillou S."/>
            <person name="Cros-Aarteil S."/>
            <person name="Calhoun S."/>
            <person name="Kuo A."/>
            <person name="Mondo S."/>
            <person name="Pangilinan J."/>
            <person name="Riley R."/>
            <person name="LaButti K."/>
            <person name="Andreopoulos B."/>
            <person name="Lipzen A."/>
            <person name="Chen C."/>
            <person name="Yanf M."/>
            <person name="Daum C."/>
            <person name="Ng V."/>
            <person name="Clum A."/>
            <person name="Steindorff A."/>
            <person name="Ohm R."/>
            <person name="Martin F."/>
            <person name="Silar P."/>
            <person name="Natvig D."/>
            <person name="Lalanne C."/>
            <person name="Gautier V."/>
            <person name="Ament-velasquez S.L."/>
            <person name="Kruys A."/>
            <person name="Hutchinson M.I."/>
            <person name="Powell A.J."/>
            <person name="Barry K."/>
            <person name="Miller A.N."/>
            <person name="Grigoriev I.V."/>
            <person name="Debuchy R."/>
            <person name="Gladieux P."/>
            <person name="Thoren M.H."/>
            <person name="Johannesson H."/>
        </authorList>
    </citation>
    <scope>NUCLEOTIDE SEQUENCE</scope>
    <source>
        <strain evidence="3">FGSC 1904</strain>
    </source>
</reference>
<organism evidence="3 4">
    <name type="scientific">Sordaria brevicollis</name>
    <dbReference type="NCBI Taxonomy" id="83679"/>
    <lineage>
        <taxon>Eukaryota</taxon>
        <taxon>Fungi</taxon>
        <taxon>Dikarya</taxon>
        <taxon>Ascomycota</taxon>
        <taxon>Pezizomycotina</taxon>
        <taxon>Sordariomycetes</taxon>
        <taxon>Sordariomycetidae</taxon>
        <taxon>Sordariales</taxon>
        <taxon>Sordariaceae</taxon>
        <taxon>Sordaria</taxon>
    </lineage>
</organism>
<sequence length="364" mass="39899">MKLPPNIPTALILTFLFSLQVPLRLAAPLSHDKLFPNEPILPQIRYERIDNGRITTRHSNPNSNQDFPPSCLPDSLSLSPTSFSTSTGSPANVNANITTNPPGRFLGRLSKRSTESTFDTTAIEAQLNQLDQRRRQSSHPPPSEPRVTHTLGRYARPLKHLFAHAYHSKLGRGVIDSDSPFDTFPAFPPVKRILSESADDDLSFTSFDNGAGAGAGGAVPTLLKMITIEPTITINSTSIERRGPGTYAGPGAGSYLAGMSLGGAVPRPRESSLWERRDSEHGEDGAEEVKKNETSFMSRRISRIENRREEKKSNGTITEENSGDGNFKGTEMEKKKEEGKVEKREGSVRHGRYHRILTSVAASA</sequence>
<protein>
    <submittedName>
        <fullName evidence="3">Uncharacterized protein</fullName>
    </submittedName>
</protein>
<dbReference type="AlphaFoldDB" id="A0AAE0PCY4"/>
<feature type="compositionally biased region" description="Polar residues" evidence="1">
    <location>
        <begin position="54"/>
        <end position="67"/>
    </location>
</feature>
<name>A0AAE0PCY4_SORBR</name>
<evidence type="ECO:0000256" key="1">
    <source>
        <dbReference type="SAM" id="MobiDB-lite"/>
    </source>
</evidence>
<feature type="compositionally biased region" description="Basic and acidic residues" evidence="1">
    <location>
        <begin position="330"/>
        <end position="348"/>
    </location>
</feature>
<comment type="caution">
    <text evidence="3">The sequence shown here is derived from an EMBL/GenBank/DDBJ whole genome shotgun (WGS) entry which is preliminary data.</text>
</comment>
<feature type="compositionally biased region" description="Basic and acidic residues" evidence="1">
    <location>
        <begin position="302"/>
        <end position="313"/>
    </location>
</feature>
<keyword evidence="2" id="KW-0732">Signal</keyword>
<reference evidence="3" key="1">
    <citation type="journal article" date="2023" name="Mol. Phylogenet. Evol.">
        <title>Genome-scale phylogeny and comparative genomics of the fungal order Sordariales.</title>
        <authorList>
            <person name="Hensen N."/>
            <person name="Bonometti L."/>
            <person name="Westerberg I."/>
            <person name="Brannstrom I.O."/>
            <person name="Guillou S."/>
            <person name="Cros-Aarteil S."/>
            <person name="Calhoun S."/>
            <person name="Haridas S."/>
            <person name="Kuo A."/>
            <person name="Mondo S."/>
            <person name="Pangilinan J."/>
            <person name="Riley R."/>
            <person name="LaButti K."/>
            <person name="Andreopoulos B."/>
            <person name="Lipzen A."/>
            <person name="Chen C."/>
            <person name="Yan M."/>
            <person name="Daum C."/>
            <person name="Ng V."/>
            <person name="Clum A."/>
            <person name="Steindorff A."/>
            <person name="Ohm R.A."/>
            <person name="Martin F."/>
            <person name="Silar P."/>
            <person name="Natvig D.O."/>
            <person name="Lalanne C."/>
            <person name="Gautier V."/>
            <person name="Ament-Velasquez S.L."/>
            <person name="Kruys A."/>
            <person name="Hutchinson M.I."/>
            <person name="Powell A.J."/>
            <person name="Barry K."/>
            <person name="Miller A.N."/>
            <person name="Grigoriev I.V."/>
            <person name="Debuchy R."/>
            <person name="Gladieux P."/>
            <person name="Hiltunen Thoren M."/>
            <person name="Johannesson H."/>
        </authorList>
    </citation>
    <scope>NUCLEOTIDE SEQUENCE</scope>
    <source>
        <strain evidence="3">FGSC 1904</strain>
    </source>
</reference>
<feature type="signal peptide" evidence="2">
    <location>
        <begin position="1"/>
        <end position="26"/>
    </location>
</feature>